<dbReference type="SUPFAM" id="SSF55424">
    <property type="entry name" value="FAD/NAD-linked reductases, dimerisation (C-terminal) domain"/>
    <property type="match status" value="1"/>
</dbReference>
<accession>A0A932M065</accession>
<reference evidence="1" key="1">
    <citation type="submission" date="2020-07" db="EMBL/GenBank/DDBJ databases">
        <title>Huge and variable diversity of episymbiotic CPR bacteria and DPANN archaea in groundwater ecosystems.</title>
        <authorList>
            <person name="He C.Y."/>
            <person name="Keren R."/>
            <person name="Whittaker M."/>
            <person name="Farag I.F."/>
            <person name="Doudna J."/>
            <person name="Cate J.H.D."/>
            <person name="Banfield J.F."/>
        </authorList>
    </citation>
    <scope>NUCLEOTIDE SEQUENCE</scope>
    <source>
        <strain evidence="1">NC_groundwater_717_Ag_S-0.2um_59_8</strain>
    </source>
</reference>
<comment type="caution">
    <text evidence="1">The sequence shown here is derived from an EMBL/GenBank/DDBJ whole genome shotgun (WGS) entry which is preliminary data.</text>
</comment>
<protein>
    <submittedName>
        <fullName evidence="1">Uncharacterized protein</fullName>
    </submittedName>
</protein>
<dbReference type="Gene3D" id="3.30.390.30">
    <property type="match status" value="1"/>
</dbReference>
<organism evidence="1 2">
    <name type="scientific">Tectimicrobiota bacterium</name>
    <dbReference type="NCBI Taxonomy" id="2528274"/>
    <lineage>
        <taxon>Bacteria</taxon>
        <taxon>Pseudomonadati</taxon>
        <taxon>Nitrospinota/Tectimicrobiota group</taxon>
        <taxon>Candidatus Tectimicrobiota</taxon>
    </lineage>
</organism>
<gene>
    <name evidence="1" type="ORF">HYY65_05125</name>
</gene>
<proteinExistence type="predicted"/>
<dbReference type="InterPro" id="IPR016156">
    <property type="entry name" value="FAD/NAD-linked_Rdtase_dimer_sf"/>
</dbReference>
<dbReference type="Proteomes" id="UP000741360">
    <property type="component" value="Unassembled WGS sequence"/>
</dbReference>
<evidence type="ECO:0000313" key="2">
    <source>
        <dbReference type="Proteomes" id="UP000741360"/>
    </source>
</evidence>
<name>A0A932M065_UNCTE</name>
<evidence type="ECO:0000313" key="1">
    <source>
        <dbReference type="EMBL" id="MBI3014439.1"/>
    </source>
</evidence>
<sequence>MTSATLNLDSGLSAAVEAASRSKNRALEERVKVLIEEGTNRILGAQLLGRHAEEVIV</sequence>
<dbReference type="EMBL" id="JACPSX010000093">
    <property type="protein sequence ID" value="MBI3014439.1"/>
    <property type="molecule type" value="Genomic_DNA"/>
</dbReference>
<dbReference type="AlphaFoldDB" id="A0A932M065"/>